<proteinExistence type="predicted"/>
<accession>A0A7H8RE30</accession>
<dbReference type="GO" id="GO:0016757">
    <property type="term" value="F:glycosyltransferase activity"/>
    <property type="evidence" value="ECO:0007669"/>
    <property type="project" value="InterPro"/>
</dbReference>
<dbReference type="GeneID" id="55999168"/>
<dbReference type="Pfam" id="PF05704">
    <property type="entry name" value="Caps_synth"/>
    <property type="match status" value="1"/>
</dbReference>
<dbReference type="OrthoDB" id="409543at2759"/>
<dbReference type="KEGG" id="trg:TRUGW13939_11691"/>
<dbReference type="InterPro" id="IPR008441">
    <property type="entry name" value="AfumC-like_glycosyl_Trfase"/>
</dbReference>
<dbReference type="Proteomes" id="UP000509510">
    <property type="component" value="Chromosome VI"/>
</dbReference>
<keyword evidence="2" id="KW-1185">Reference proteome</keyword>
<evidence type="ECO:0000313" key="2">
    <source>
        <dbReference type="Proteomes" id="UP000509510"/>
    </source>
</evidence>
<dbReference type="RefSeq" id="XP_035350689.1">
    <property type="nucleotide sequence ID" value="XM_035494796.1"/>
</dbReference>
<reference evidence="2" key="1">
    <citation type="submission" date="2020-06" db="EMBL/GenBank/DDBJ databases">
        <title>A chromosome-scale genome assembly of Talaromyces rugulosus W13939.</title>
        <authorList>
            <person name="Wang B."/>
            <person name="Guo L."/>
            <person name="Ye K."/>
            <person name="Wang L."/>
        </authorList>
    </citation>
    <scope>NUCLEOTIDE SEQUENCE [LARGE SCALE GENOMIC DNA]</scope>
    <source>
        <strain evidence="2">W13939</strain>
    </source>
</reference>
<dbReference type="InterPro" id="IPR029044">
    <property type="entry name" value="Nucleotide-diphossugar_trans"/>
</dbReference>
<evidence type="ECO:0000313" key="1">
    <source>
        <dbReference type="EMBL" id="QKX64516.1"/>
    </source>
</evidence>
<sequence>MAFEIEAAFKDELRYVEARDTRSEEEILASIREPQVSADTSEKNIWAFWHSGLDSMPGWTQRNVVGWARLCGPSWTVRVLDTVPGSPNNALKYIPAELLPETFVKGTMTGVYVGPHSADFLRGALLYLYGGVFMDVGNILVRNMDDMCWNILSDPQNPRQVSVPWMYSTTMANHFVAARKNDPFIKRWHDLFIHLWKGRDTYEGMSANPLVSYILKKDLSESAGRGFGWQFKIEPLVIFEYVMQVVSWDRLCALEDAGDGFSCADYARDNILWFDALEEDWAAETVAGFTGQSVFDALATRLDADPNSERYKMAHAMTWRILTKSSMQKVSRGKNLTKTPALGLLWDLPENQGKDFEKGTFAELLRYGSVHFEQTRPEIAAVQTKKPKVTMRKGVFEP</sequence>
<organism evidence="1 2">
    <name type="scientific">Talaromyces rugulosus</name>
    <name type="common">Penicillium rugulosum</name>
    <dbReference type="NCBI Taxonomy" id="121627"/>
    <lineage>
        <taxon>Eukaryota</taxon>
        <taxon>Fungi</taxon>
        <taxon>Dikarya</taxon>
        <taxon>Ascomycota</taxon>
        <taxon>Pezizomycotina</taxon>
        <taxon>Eurotiomycetes</taxon>
        <taxon>Eurotiomycetidae</taxon>
        <taxon>Eurotiales</taxon>
        <taxon>Trichocomaceae</taxon>
        <taxon>Talaromyces</taxon>
        <taxon>Talaromyces sect. Islandici</taxon>
    </lineage>
</organism>
<dbReference type="Gene3D" id="3.90.550.20">
    <property type="match status" value="1"/>
</dbReference>
<dbReference type="AlphaFoldDB" id="A0A7H8RE30"/>
<name>A0A7H8RE30_TALRU</name>
<dbReference type="EMBL" id="CP055903">
    <property type="protein sequence ID" value="QKX64516.1"/>
    <property type="molecule type" value="Genomic_DNA"/>
</dbReference>
<dbReference type="SUPFAM" id="SSF53448">
    <property type="entry name" value="Nucleotide-diphospho-sugar transferases"/>
    <property type="match status" value="1"/>
</dbReference>
<gene>
    <name evidence="1" type="ORF">TRUGW13939_11691</name>
</gene>
<evidence type="ECO:0008006" key="3">
    <source>
        <dbReference type="Google" id="ProtNLM"/>
    </source>
</evidence>
<protein>
    <recommendedName>
        <fullName evidence="3">Capsule polysaccharide biosynthesis protein</fullName>
    </recommendedName>
</protein>